<keyword evidence="11 14" id="KW-0472">Membrane</keyword>
<evidence type="ECO:0000259" key="19">
    <source>
        <dbReference type="Pfam" id="PF07715"/>
    </source>
</evidence>
<dbReference type="PROSITE" id="PS01156">
    <property type="entry name" value="TONB_DEPENDENT_REC_2"/>
    <property type="match status" value="1"/>
</dbReference>
<evidence type="ECO:0000256" key="9">
    <source>
        <dbReference type="ARBA" id="ARBA00023065"/>
    </source>
</evidence>
<keyword evidence="21" id="KW-1185">Reference proteome</keyword>
<dbReference type="NCBIfam" id="TIGR01783">
    <property type="entry name" value="TonB-siderophor"/>
    <property type="match status" value="1"/>
</dbReference>
<protein>
    <submittedName>
        <fullName evidence="20">Iron complex outermembrane receptor protein</fullName>
    </submittedName>
</protein>
<feature type="domain" description="TonB-dependent receptor-like beta-barrel" evidence="18">
    <location>
        <begin position="285"/>
        <end position="697"/>
    </location>
</feature>
<dbReference type="EMBL" id="JAVDXT010000001">
    <property type="protein sequence ID" value="MDR7376980.1"/>
    <property type="molecule type" value="Genomic_DNA"/>
</dbReference>
<dbReference type="PANTHER" id="PTHR32552:SF82">
    <property type="entry name" value="FCUA PROTEIN"/>
    <property type="match status" value="1"/>
</dbReference>
<keyword evidence="13 14" id="KW-0998">Cell outer membrane</keyword>
<evidence type="ECO:0000256" key="12">
    <source>
        <dbReference type="ARBA" id="ARBA00023170"/>
    </source>
</evidence>
<keyword evidence="7 17" id="KW-0732">Signal</keyword>
<dbReference type="Gene3D" id="2.170.130.10">
    <property type="entry name" value="TonB-dependent receptor, plug domain"/>
    <property type="match status" value="1"/>
</dbReference>
<keyword evidence="6 14" id="KW-0812">Transmembrane</keyword>
<evidence type="ECO:0000256" key="13">
    <source>
        <dbReference type="ARBA" id="ARBA00023237"/>
    </source>
</evidence>
<organism evidence="20 21">
    <name type="scientific">Rhodoferax ferrireducens</name>
    <dbReference type="NCBI Taxonomy" id="192843"/>
    <lineage>
        <taxon>Bacteria</taxon>
        <taxon>Pseudomonadati</taxon>
        <taxon>Pseudomonadota</taxon>
        <taxon>Betaproteobacteria</taxon>
        <taxon>Burkholderiales</taxon>
        <taxon>Comamonadaceae</taxon>
        <taxon>Rhodoferax</taxon>
    </lineage>
</organism>
<dbReference type="SUPFAM" id="SSF56935">
    <property type="entry name" value="Porins"/>
    <property type="match status" value="1"/>
</dbReference>
<evidence type="ECO:0000256" key="10">
    <source>
        <dbReference type="ARBA" id="ARBA00023077"/>
    </source>
</evidence>
<accession>A0ABU2C6N7</accession>
<evidence type="ECO:0000256" key="7">
    <source>
        <dbReference type="ARBA" id="ARBA00022729"/>
    </source>
</evidence>
<feature type="chain" id="PRO_5045571725" evidence="17">
    <location>
        <begin position="28"/>
        <end position="731"/>
    </location>
</feature>
<dbReference type="InterPro" id="IPR010917">
    <property type="entry name" value="TonB_rcpt_CS"/>
</dbReference>
<keyword evidence="10 16" id="KW-0798">TonB box</keyword>
<evidence type="ECO:0000256" key="4">
    <source>
        <dbReference type="ARBA" id="ARBA00022452"/>
    </source>
</evidence>
<dbReference type="RefSeq" id="WP_310372323.1">
    <property type="nucleotide sequence ID" value="NZ_JAVDXT010000001.1"/>
</dbReference>
<keyword evidence="3 14" id="KW-0813">Transport</keyword>
<evidence type="ECO:0000313" key="20">
    <source>
        <dbReference type="EMBL" id="MDR7376980.1"/>
    </source>
</evidence>
<evidence type="ECO:0000256" key="8">
    <source>
        <dbReference type="ARBA" id="ARBA00023004"/>
    </source>
</evidence>
<comment type="subcellular location">
    <subcellularLocation>
        <location evidence="1 14">Cell outer membrane</location>
        <topology evidence="1 14">Multi-pass membrane protein</topology>
    </subcellularLocation>
</comment>
<evidence type="ECO:0000256" key="16">
    <source>
        <dbReference type="RuleBase" id="RU003357"/>
    </source>
</evidence>
<evidence type="ECO:0000256" key="1">
    <source>
        <dbReference type="ARBA" id="ARBA00004571"/>
    </source>
</evidence>
<keyword evidence="5" id="KW-0410">Iron transport</keyword>
<evidence type="ECO:0000256" key="14">
    <source>
        <dbReference type="PROSITE-ProRule" id="PRU01360"/>
    </source>
</evidence>
<dbReference type="PROSITE" id="PS52016">
    <property type="entry name" value="TONB_DEPENDENT_REC_3"/>
    <property type="match status" value="1"/>
</dbReference>
<evidence type="ECO:0000256" key="15">
    <source>
        <dbReference type="PROSITE-ProRule" id="PRU10144"/>
    </source>
</evidence>
<evidence type="ECO:0000256" key="5">
    <source>
        <dbReference type="ARBA" id="ARBA00022496"/>
    </source>
</evidence>
<feature type="short sequence motif" description="TonB C-terminal box" evidence="15">
    <location>
        <begin position="714"/>
        <end position="731"/>
    </location>
</feature>
<keyword evidence="8" id="KW-0408">Iron</keyword>
<dbReference type="InterPro" id="IPR036942">
    <property type="entry name" value="Beta-barrel_TonB_sf"/>
</dbReference>
<dbReference type="InterPro" id="IPR039426">
    <property type="entry name" value="TonB-dep_rcpt-like"/>
</dbReference>
<feature type="signal peptide" evidence="17">
    <location>
        <begin position="1"/>
        <end position="27"/>
    </location>
</feature>
<evidence type="ECO:0000256" key="17">
    <source>
        <dbReference type="SAM" id="SignalP"/>
    </source>
</evidence>
<dbReference type="InterPro" id="IPR012910">
    <property type="entry name" value="Plug_dom"/>
</dbReference>
<comment type="similarity">
    <text evidence="2 14 16">Belongs to the TonB-dependent receptor family.</text>
</comment>
<sequence length="731" mass="76904">MAQSRNFQPAPVASAVLLTLASIAAHGQSSNDSAGTLAAVQVSASADASAEGLSKPYAGGQVARGGRAGILGTKDNMDTPFSITSYTNALIQDRQAQSVGEVLQNDPTVRMARGFGNFQESYFIRGFLLSSDDVAYNGMYSLLPRQYIATELFERVEVLRGASTFLNGANPGGGGIGGSINLVPKRAPNEDLNRITVGTGSGGANTVSADIAHRFGPDNATGIRVNAATRSGGTAVDKEDSKLGLLSAAVDWRSRDVRLSGDIGWQENKLKETRTNVDISALTSVPAAPDNATNWAQPGAYSNERDLFGTLRGEFDINDHLTAWAALGARRSSEANSLANLVLSDASTGAGSTYRFDNTRKDSVLTSEAGLRGKFQTGSVGHEWVVSAASFRLEKKNAYAMDFGNQQSTNLYNPVATPLPAISASAFTGNTLASPALTGRTGMTSLALGDTLSLLGGSTLLTLGARHQTLDIDNYDYGTGALSSNYNKSRLSPMAGVVYKLNKQYSLYANYVEGLTQGSTAPSTAVNKGDTLSPYVSKQKEVGLKWDSGRFGGTLALFDTTRPRDFLNTSTNVFSASGKDRHQGVELTLQGVATRGLRLLGGLTLLSAEQKSTGSASTDGKQVIGVPKRQANLGAEWDVPGVPGLALDGRVVYTGASYADAVNTLKVSGWTRLDAGARYLTEVQGKLVTLRLRVDNLANKSYWASVGGYSGYGYLVAGAPRSVNLSASFDF</sequence>
<dbReference type="PANTHER" id="PTHR32552">
    <property type="entry name" value="FERRICHROME IRON RECEPTOR-RELATED"/>
    <property type="match status" value="1"/>
</dbReference>
<gene>
    <name evidence="20" type="ORF">J2X19_001638</name>
</gene>
<dbReference type="InterPro" id="IPR037066">
    <property type="entry name" value="Plug_dom_sf"/>
</dbReference>
<evidence type="ECO:0000259" key="18">
    <source>
        <dbReference type="Pfam" id="PF00593"/>
    </source>
</evidence>
<keyword evidence="12 20" id="KW-0675">Receptor</keyword>
<dbReference type="Pfam" id="PF07715">
    <property type="entry name" value="Plug"/>
    <property type="match status" value="1"/>
</dbReference>
<dbReference type="CDD" id="cd01347">
    <property type="entry name" value="ligand_gated_channel"/>
    <property type="match status" value="1"/>
</dbReference>
<evidence type="ECO:0000256" key="2">
    <source>
        <dbReference type="ARBA" id="ARBA00009810"/>
    </source>
</evidence>
<keyword evidence="4 14" id="KW-1134">Transmembrane beta strand</keyword>
<dbReference type="InterPro" id="IPR000531">
    <property type="entry name" value="Beta-barrel_TonB"/>
</dbReference>
<evidence type="ECO:0000256" key="11">
    <source>
        <dbReference type="ARBA" id="ARBA00023136"/>
    </source>
</evidence>
<dbReference type="Gene3D" id="2.40.170.20">
    <property type="entry name" value="TonB-dependent receptor, beta-barrel domain"/>
    <property type="match status" value="1"/>
</dbReference>
<evidence type="ECO:0000313" key="21">
    <source>
        <dbReference type="Proteomes" id="UP001180487"/>
    </source>
</evidence>
<reference evidence="20 21" key="1">
    <citation type="submission" date="2023-07" db="EMBL/GenBank/DDBJ databases">
        <title>Sorghum-associated microbial communities from plants grown in Nebraska, USA.</title>
        <authorList>
            <person name="Schachtman D."/>
        </authorList>
    </citation>
    <scope>NUCLEOTIDE SEQUENCE [LARGE SCALE GENOMIC DNA]</scope>
    <source>
        <strain evidence="20 21">BE313</strain>
    </source>
</reference>
<keyword evidence="9" id="KW-0406">Ion transport</keyword>
<evidence type="ECO:0000256" key="6">
    <source>
        <dbReference type="ARBA" id="ARBA00022692"/>
    </source>
</evidence>
<evidence type="ECO:0000256" key="3">
    <source>
        <dbReference type="ARBA" id="ARBA00022448"/>
    </source>
</evidence>
<dbReference type="Proteomes" id="UP001180487">
    <property type="component" value="Unassembled WGS sequence"/>
</dbReference>
<name>A0ABU2C6N7_9BURK</name>
<dbReference type="Pfam" id="PF00593">
    <property type="entry name" value="TonB_dep_Rec_b-barrel"/>
    <property type="match status" value="1"/>
</dbReference>
<feature type="domain" description="TonB-dependent receptor plug" evidence="19">
    <location>
        <begin position="76"/>
        <end position="174"/>
    </location>
</feature>
<proteinExistence type="inferred from homology"/>
<dbReference type="InterPro" id="IPR010105">
    <property type="entry name" value="TonB_sidphr_rcpt"/>
</dbReference>
<comment type="caution">
    <text evidence="20">The sequence shown here is derived from an EMBL/GenBank/DDBJ whole genome shotgun (WGS) entry which is preliminary data.</text>
</comment>